<protein>
    <recommendedName>
        <fullName evidence="10">Odorant receptor</fullName>
    </recommendedName>
</protein>
<keyword evidence="5 10" id="KW-0552">Olfaction</keyword>
<keyword evidence="9 10" id="KW-0807">Transducer</keyword>
<accession>A0A978W729</accession>
<evidence type="ECO:0000256" key="7">
    <source>
        <dbReference type="ARBA" id="ARBA00023136"/>
    </source>
</evidence>
<comment type="caution">
    <text evidence="10">Lacks conserved residue(s) required for the propagation of feature annotation.</text>
</comment>
<feature type="transmembrane region" description="Helical" evidence="10">
    <location>
        <begin position="284"/>
        <end position="304"/>
    </location>
</feature>
<keyword evidence="7 10" id="KW-0472">Membrane</keyword>
<keyword evidence="4 10" id="KW-0812">Transmembrane</keyword>
<evidence type="ECO:0000313" key="11">
    <source>
        <dbReference type="EMBL" id="UVB79126.1"/>
    </source>
</evidence>
<evidence type="ECO:0000256" key="1">
    <source>
        <dbReference type="ARBA" id="ARBA00004651"/>
    </source>
</evidence>
<keyword evidence="3 10" id="KW-0716">Sensory transduction</keyword>
<dbReference type="GO" id="GO:0004984">
    <property type="term" value="F:olfactory receptor activity"/>
    <property type="evidence" value="ECO:0007669"/>
    <property type="project" value="InterPro"/>
</dbReference>
<feature type="transmembrane region" description="Helical" evidence="10">
    <location>
        <begin position="151"/>
        <end position="176"/>
    </location>
</feature>
<evidence type="ECO:0000256" key="3">
    <source>
        <dbReference type="ARBA" id="ARBA00022606"/>
    </source>
</evidence>
<evidence type="ECO:0000256" key="9">
    <source>
        <dbReference type="ARBA" id="ARBA00023224"/>
    </source>
</evidence>
<dbReference type="PANTHER" id="PTHR21137:SF35">
    <property type="entry name" value="ODORANT RECEPTOR 19A-RELATED"/>
    <property type="match status" value="1"/>
</dbReference>
<dbReference type="GO" id="GO:0007165">
    <property type="term" value="P:signal transduction"/>
    <property type="evidence" value="ECO:0007669"/>
    <property type="project" value="UniProtKB-KW"/>
</dbReference>
<dbReference type="Pfam" id="PF02949">
    <property type="entry name" value="7tm_6"/>
    <property type="match status" value="1"/>
</dbReference>
<evidence type="ECO:0000256" key="5">
    <source>
        <dbReference type="ARBA" id="ARBA00022725"/>
    </source>
</evidence>
<dbReference type="AlphaFoldDB" id="A0A978W729"/>
<evidence type="ECO:0000256" key="8">
    <source>
        <dbReference type="ARBA" id="ARBA00023170"/>
    </source>
</evidence>
<name>A0A978W729_9NEOP</name>
<feature type="transmembrane region" description="Helical" evidence="10">
    <location>
        <begin position="52"/>
        <end position="74"/>
    </location>
</feature>
<proteinExistence type="evidence at transcript level"/>
<dbReference type="PANTHER" id="PTHR21137">
    <property type="entry name" value="ODORANT RECEPTOR"/>
    <property type="match status" value="1"/>
</dbReference>
<evidence type="ECO:0000256" key="10">
    <source>
        <dbReference type="RuleBase" id="RU351113"/>
    </source>
</evidence>
<keyword evidence="8 10" id="KW-0675">Receptor</keyword>
<dbReference type="GO" id="GO:0005549">
    <property type="term" value="F:odorant binding"/>
    <property type="evidence" value="ECO:0007669"/>
    <property type="project" value="InterPro"/>
</dbReference>
<organism evidence="11">
    <name type="scientific">Heortia vitessoides</name>
    <dbReference type="NCBI Taxonomy" id="1557813"/>
    <lineage>
        <taxon>Eukaryota</taxon>
        <taxon>Metazoa</taxon>
        <taxon>Ecdysozoa</taxon>
        <taxon>Arthropoda</taxon>
        <taxon>Hexapoda</taxon>
        <taxon>Insecta</taxon>
        <taxon>Pterygota</taxon>
        <taxon>Neoptera</taxon>
        <taxon>Endopterygota</taxon>
        <taxon>Lepidoptera</taxon>
        <taxon>Glossata</taxon>
        <taxon>Ditrysia</taxon>
        <taxon>Pyraloidea</taxon>
        <taxon>Crambidae</taxon>
        <taxon>Heortia</taxon>
    </lineage>
</organism>
<sequence length="407" mass="47644">MAMKFKSKMSFSEKHEVKEHQFPPCQERFNYITVMMTIGFMNPYSANPKLRFIGIACTLVVTIPLMFMIVFDIWRCWMRRDIFNIIRHSTIAGPLAGTYVKMLIMFVKRDNVKYMLDEINSDFEAYNNLPTHYKDLAVDHIKNIVFFTKGIWGGTISICAISFPSLPIIFTVYSYYMDDKPVVYMVHEVVVPFMKPEARFESPLYDILFIYEVSLVMICLVNYTGFDGFFGLVTGHACLKMDMYCQRLEDAFRAGREEMWKEVVGFIEDQKKLFRYTEIIQDTFNVWLGTIGVCTMIQIGSLLYHVFAGFGFDLKYFMFSITTVVHIFLPCYYSSKVKSTSEHTATRIYCSGWEGARSPRAWRVMPFLLARAQVPKRITAFYMFEYGMEFFAFILRTSYSTYTLLRS</sequence>
<reference evidence="11" key="2">
    <citation type="submission" date="2021-03" db="EMBL/GenBank/DDBJ databases">
        <authorList>
            <person name="Li z."/>
        </authorList>
    </citation>
    <scope>NUCLEOTIDE SEQUENCE</scope>
    <source>
        <strain evidence="11">ZC1996032</strain>
        <tissue evidence="11">Antennae and mouthparts</tissue>
    </source>
</reference>
<reference evidence="11" key="1">
    <citation type="journal article" date="2021" name="Zhi Wu Bao Hu">
        <title>Identification and Analysis of Chemosensory Gene of Yellow Leaf Borer.</title>
        <authorList>
            <person name="Li Z."/>
            <person name="Liu L."/>
            <person name="Yang B."/>
            <person name="Yan S."/>
            <person name="Wang G."/>
        </authorList>
    </citation>
    <scope>NUCLEOTIDE SEQUENCE</scope>
    <source>
        <strain evidence="11">ZC1996032</strain>
        <tissue evidence="11">Antennae and mouthparts</tissue>
    </source>
</reference>
<evidence type="ECO:0000256" key="4">
    <source>
        <dbReference type="ARBA" id="ARBA00022692"/>
    </source>
</evidence>
<dbReference type="InterPro" id="IPR004117">
    <property type="entry name" value="7tm6_olfct_rcpt"/>
</dbReference>
<comment type="subcellular location">
    <subcellularLocation>
        <location evidence="1 10">Cell membrane</location>
        <topology evidence="1 10">Multi-pass membrane protein</topology>
    </subcellularLocation>
</comment>
<evidence type="ECO:0000256" key="6">
    <source>
        <dbReference type="ARBA" id="ARBA00022989"/>
    </source>
</evidence>
<feature type="transmembrane region" description="Helical" evidence="10">
    <location>
        <begin position="316"/>
        <end position="333"/>
    </location>
</feature>
<dbReference type="EMBL" id="MW717320">
    <property type="protein sequence ID" value="UVB79126.1"/>
    <property type="molecule type" value="mRNA"/>
</dbReference>
<keyword evidence="2" id="KW-1003">Cell membrane</keyword>
<dbReference type="GO" id="GO:0005886">
    <property type="term" value="C:plasma membrane"/>
    <property type="evidence" value="ECO:0007669"/>
    <property type="project" value="UniProtKB-SubCell"/>
</dbReference>
<keyword evidence="6 10" id="KW-1133">Transmembrane helix</keyword>
<evidence type="ECO:0000256" key="2">
    <source>
        <dbReference type="ARBA" id="ARBA00022475"/>
    </source>
</evidence>
<feature type="transmembrane region" description="Helical" evidence="10">
    <location>
        <begin position="208"/>
        <end position="233"/>
    </location>
</feature>
<comment type="similarity">
    <text evidence="10">Belongs to the insect chemoreceptor superfamily. Heteromeric odorant receptor channel (TC 1.A.69) family.</text>
</comment>